<dbReference type="RefSeq" id="WP_207118754.1">
    <property type="nucleotide sequence ID" value="NZ_JAFLEQ010000008.1"/>
</dbReference>
<sequence>MTNSRLHQWAASKNLSSATTSTGSVVIAFNRVTVSLKQEGTTFRVFAVWRATPRRPEQITALRAAANDINSRRLEPKAYVIDEQKMFVMESVTYSGDGMTDQQLDSFLVGVFSAVFSCTDQLDNDFPDLSAPGDTTDD</sequence>
<comment type="caution">
    <text evidence="1">The sequence shown here is derived from an EMBL/GenBank/DDBJ whole genome shotgun (WGS) entry which is preliminary data.</text>
</comment>
<accession>A0A939IXS4</accession>
<proteinExistence type="predicted"/>
<dbReference type="InterPro" id="IPR019660">
    <property type="entry name" value="Put_sensory_transdc_reg_YbjN"/>
</dbReference>
<name>A0A939IXS4_9CORY</name>
<gene>
    <name evidence="1" type="ORF">JZY06_04900</name>
</gene>
<evidence type="ECO:0000313" key="1">
    <source>
        <dbReference type="EMBL" id="MBN9643957.1"/>
    </source>
</evidence>
<organism evidence="1 2">
    <name type="scientific">Corynebacterium mendelii</name>
    <dbReference type="NCBI Taxonomy" id="2765362"/>
    <lineage>
        <taxon>Bacteria</taxon>
        <taxon>Bacillati</taxon>
        <taxon>Actinomycetota</taxon>
        <taxon>Actinomycetes</taxon>
        <taxon>Mycobacteriales</taxon>
        <taxon>Corynebacteriaceae</taxon>
        <taxon>Corynebacterium</taxon>
    </lineage>
</organism>
<evidence type="ECO:0000313" key="2">
    <source>
        <dbReference type="Proteomes" id="UP000664332"/>
    </source>
</evidence>
<keyword evidence="2" id="KW-1185">Reference proteome</keyword>
<reference evidence="1" key="1">
    <citation type="submission" date="2021-03" db="EMBL/GenBank/DDBJ databases">
        <authorList>
            <person name="Sun Q."/>
        </authorList>
    </citation>
    <scope>NUCLEOTIDE SEQUENCE</scope>
    <source>
        <strain evidence="1">CCM 8862</strain>
    </source>
</reference>
<dbReference type="AlphaFoldDB" id="A0A939IXS4"/>
<protein>
    <submittedName>
        <fullName evidence="1">YbjN domain-containing protein</fullName>
    </submittedName>
</protein>
<dbReference type="Pfam" id="PF10722">
    <property type="entry name" value="YbjN"/>
    <property type="match status" value="1"/>
</dbReference>
<dbReference type="Proteomes" id="UP000664332">
    <property type="component" value="Unassembled WGS sequence"/>
</dbReference>
<dbReference type="EMBL" id="JAFLEQ010000008">
    <property type="protein sequence ID" value="MBN9643957.1"/>
    <property type="molecule type" value="Genomic_DNA"/>
</dbReference>